<evidence type="ECO:0000313" key="3">
    <source>
        <dbReference type="Proteomes" id="UP001146351"/>
    </source>
</evidence>
<gene>
    <name evidence="2" type="ORF">N7492_006415</name>
</gene>
<dbReference type="PANTHER" id="PTHR43162">
    <property type="match status" value="1"/>
</dbReference>
<dbReference type="Proteomes" id="UP001146351">
    <property type="component" value="Unassembled WGS sequence"/>
</dbReference>
<comment type="caution">
    <text evidence="2">The sequence shown here is derived from an EMBL/GenBank/DDBJ whole genome shotgun (WGS) entry which is preliminary data.</text>
</comment>
<reference evidence="2" key="1">
    <citation type="submission" date="2022-11" db="EMBL/GenBank/DDBJ databases">
        <authorList>
            <person name="Petersen C."/>
        </authorList>
    </citation>
    <scope>NUCLEOTIDE SEQUENCE</scope>
    <source>
        <strain evidence="2">IBT 21917</strain>
    </source>
</reference>
<dbReference type="SUPFAM" id="SSF51735">
    <property type="entry name" value="NAD(P)-binding Rossmann-fold domains"/>
    <property type="match status" value="1"/>
</dbReference>
<dbReference type="InterPro" id="IPR036291">
    <property type="entry name" value="NAD(P)-bd_dom_sf"/>
</dbReference>
<protein>
    <recommendedName>
        <fullName evidence="1">NmrA-like domain-containing protein</fullName>
    </recommendedName>
</protein>
<dbReference type="EMBL" id="JAPQKO010000005">
    <property type="protein sequence ID" value="KAJ5161023.1"/>
    <property type="molecule type" value="Genomic_DNA"/>
</dbReference>
<dbReference type="AlphaFoldDB" id="A0A9W9I074"/>
<dbReference type="InterPro" id="IPR008030">
    <property type="entry name" value="NmrA-like"/>
</dbReference>
<keyword evidence="3" id="KW-1185">Reference proteome</keyword>
<accession>A0A9W9I074</accession>
<dbReference type="OrthoDB" id="419598at2759"/>
<dbReference type="InterPro" id="IPR051604">
    <property type="entry name" value="Ergot_Alk_Oxidoreductase"/>
</dbReference>
<proteinExistence type="predicted"/>
<evidence type="ECO:0000259" key="1">
    <source>
        <dbReference type="Pfam" id="PF05368"/>
    </source>
</evidence>
<sequence length="317" mass="34430">MAFTTSIVFGPTGHVGSAAARIAQQGGAKVVLALRDTLKPIPGLTLEQEKAEGFERVQADLTKPETVHTAVQTTGAKRAFIYLVNGTTDHMRHTLEALKTSGIEFVVFLSSISVYGDIGSIAPTDVIAYTHAQVEINLREVFGSNGYIAIRPAYFSTNASWWAGMIHEGEVKIAYPDAKFDWISPEDIGSVAGTLLVKGMQASEGAQERNSIPLCGPKLVSQRDAVGIFGKVLGKNIKVTELNEKEGVENLLKIGVPDFVAGRLVQSLRPKDRRGDEFDPFEGETYEQAAANLRKYAGRASSLEEWAKANKNKVFNF</sequence>
<dbReference type="Gene3D" id="3.40.50.720">
    <property type="entry name" value="NAD(P)-binding Rossmann-like Domain"/>
    <property type="match status" value="1"/>
</dbReference>
<reference evidence="2" key="2">
    <citation type="journal article" date="2023" name="IMA Fungus">
        <title>Comparative genomic study of the Penicillium genus elucidates a diverse pangenome and 15 lateral gene transfer events.</title>
        <authorList>
            <person name="Petersen C."/>
            <person name="Sorensen T."/>
            <person name="Nielsen M.R."/>
            <person name="Sondergaard T.E."/>
            <person name="Sorensen J.L."/>
            <person name="Fitzpatrick D.A."/>
            <person name="Frisvad J.C."/>
            <person name="Nielsen K.L."/>
        </authorList>
    </citation>
    <scope>NUCLEOTIDE SEQUENCE</scope>
    <source>
        <strain evidence="2">IBT 21917</strain>
    </source>
</reference>
<organism evidence="2 3">
    <name type="scientific">Penicillium capsulatum</name>
    <dbReference type="NCBI Taxonomy" id="69766"/>
    <lineage>
        <taxon>Eukaryota</taxon>
        <taxon>Fungi</taxon>
        <taxon>Dikarya</taxon>
        <taxon>Ascomycota</taxon>
        <taxon>Pezizomycotina</taxon>
        <taxon>Eurotiomycetes</taxon>
        <taxon>Eurotiomycetidae</taxon>
        <taxon>Eurotiales</taxon>
        <taxon>Aspergillaceae</taxon>
        <taxon>Penicillium</taxon>
    </lineage>
</organism>
<feature type="domain" description="NmrA-like" evidence="1">
    <location>
        <begin position="7"/>
        <end position="280"/>
    </location>
</feature>
<dbReference type="Pfam" id="PF05368">
    <property type="entry name" value="NmrA"/>
    <property type="match status" value="1"/>
</dbReference>
<evidence type="ECO:0000313" key="2">
    <source>
        <dbReference type="EMBL" id="KAJ5161023.1"/>
    </source>
</evidence>
<name>A0A9W9I074_9EURO</name>
<dbReference type="PANTHER" id="PTHR43162:SF1">
    <property type="entry name" value="PRESTALK A DIFFERENTIATION PROTEIN A"/>
    <property type="match status" value="1"/>
</dbReference>